<keyword evidence="3" id="KW-1185">Reference proteome</keyword>
<dbReference type="OrthoDB" id="8686638at2"/>
<organism evidence="2 3">
    <name type="scientific">Pollutimonas nitritireducens</name>
    <dbReference type="NCBI Taxonomy" id="2045209"/>
    <lineage>
        <taxon>Bacteria</taxon>
        <taxon>Pseudomonadati</taxon>
        <taxon>Pseudomonadota</taxon>
        <taxon>Betaproteobacteria</taxon>
        <taxon>Burkholderiales</taxon>
        <taxon>Alcaligenaceae</taxon>
        <taxon>Pollutimonas</taxon>
    </lineage>
</organism>
<evidence type="ECO:0000313" key="3">
    <source>
        <dbReference type="Proteomes" id="UP000234328"/>
    </source>
</evidence>
<evidence type="ECO:0000313" key="2">
    <source>
        <dbReference type="EMBL" id="PLC52032.1"/>
    </source>
</evidence>
<dbReference type="CDD" id="cd00093">
    <property type="entry name" value="HTH_XRE"/>
    <property type="match status" value="1"/>
</dbReference>
<evidence type="ECO:0000259" key="1">
    <source>
        <dbReference type="PROSITE" id="PS50943"/>
    </source>
</evidence>
<dbReference type="InterPro" id="IPR001387">
    <property type="entry name" value="Cro/C1-type_HTH"/>
</dbReference>
<comment type="caution">
    <text evidence="2">The sequence shown here is derived from an EMBL/GenBank/DDBJ whole genome shotgun (WGS) entry which is preliminary data.</text>
</comment>
<gene>
    <name evidence="2" type="ORF">CR155_20255</name>
</gene>
<dbReference type="EMBL" id="PDNV01000020">
    <property type="protein sequence ID" value="PLC52032.1"/>
    <property type="molecule type" value="Genomic_DNA"/>
</dbReference>
<dbReference type="SUPFAM" id="SSF47413">
    <property type="entry name" value="lambda repressor-like DNA-binding domains"/>
    <property type="match status" value="1"/>
</dbReference>
<accession>A0A2N4UAJ0</accession>
<feature type="domain" description="HTH cro/C1-type" evidence="1">
    <location>
        <begin position="28"/>
        <end position="66"/>
    </location>
</feature>
<dbReference type="PROSITE" id="PS50943">
    <property type="entry name" value="HTH_CROC1"/>
    <property type="match status" value="1"/>
</dbReference>
<dbReference type="RefSeq" id="WP_102071863.1">
    <property type="nucleotide sequence ID" value="NZ_PDNV01000020.1"/>
</dbReference>
<dbReference type="AlphaFoldDB" id="A0A2N4UAJ0"/>
<dbReference type="InterPro" id="IPR010982">
    <property type="entry name" value="Lambda_DNA-bd_dom_sf"/>
</dbReference>
<name>A0A2N4UAJ0_9BURK</name>
<dbReference type="Proteomes" id="UP000234328">
    <property type="component" value="Unassembled WGS sequence"/>
</dbReference>
<protein>
    <recommendedName>
        <fullName evidence="1">HTH cro/C1-type domain-containing protein</fullName>
    </recommendedName>
</protein>
<reference evidence="2 3" key="1">
    <citation type="submission" date="2017-10" db="EMBL/GenBank/DDBJ databases">
        <title>Two draft genome sequences of Pusillimonas sp. strains isolated from a nitrate- and radionuclide-contaminated groundwater in Russia.</title>
        <authorList>
            <person name="Grouzdev D.S."/>
            <person name="Tourova T.P."/>
            <person name="Goeva M.A."/>
            <person name="Babich T.L."/>
            <person name="Sokolova D.S."/>
            <person name="Abdullin R."/>
            <person name="Poltaraus A.B."/>
            <person name="Toshchakov S.V."/>
            <person name="Nazina T.N."/>
        </authorList>
    </citation>
    <scope>NUCLEOTIDE SEQUENCE [LARGE SCALE GENOMIC DNA]</scope>
    <source>
        <strain evidence="2 3">JR1/69-2-13</strain>
    </source>
</reference>
<proteinExistence type="predicted"/>
<sequence length="97" mass="10498">MPTTLSEIALALREQAKRLEITDEALRKKAGISRQALTKVMCGESDVKVVALLAVADRLGVEVVLLPKSIAGAFADELSPMPPLKTKVQAIVERFKN</sequence>
<dbReference type="GO" id="GO:0003677">
    <property type="term" value="F:DNA binding"/>
    <property type="evidence" value="ECO:0007669"/>
    <property type="project" value="InterPro"/>
</dbReference>
<dbReference type="Gene3D" id="1.10.260.40">
    <property type="entry name" value="lambda repressor-like DNA-binding domains"/>
    <property type="match status" value="1"/>
</dbReference>